<accession>A0A9P0D4A8</accession>
<dbReference type="Pfam" id="PF13855">
    <property type="entry name" value="LRR_8"/>
    <property type="match status" value="3"/>
</dbReference>
<dbReference type="Proteomes" id="UP001153636">
    <property type="component" value="Chromosome 6"/>
</dbReference>
<keyword evidence="2" id="KW-0677">Repeat</keyword>
<keyword evidence="3" id="KW-0472">Membrane</keyword>
<keyword evidence="3" id="KW-1133">Transmembrane helix</keyword>
<dbReference type="PANTHER" id="PTHR24366:SF96">
    <property type="entry name" value="LEUCINE RICH REPEAT CONTAINING 53"/>
    <property type="match status" value="1"/>
</dbReference>
<evidence type="ECO:0000256" key="2">
    <source>
        <dbReference type="ARBA" id="ARBA00022737"/>
    </source>
</evidence>
<evidence type="ECO:0000256" key="4">
    <source>
        <dbReference type="SAM" id="SignalP"/>
    </source>
</evidence>
<sequence>MKNMYRILFILASVMLCAAEPDQNKFPLCKICTCKFDVNETTADVLCAAHGNYQSIYQDYFWKLNATNESVAYNSLAIHYEKLTNMTNVFPPSNLTVLDLANNNIMSIKDSIFKNLQNMKVLILSYNDLDLIHPDTFKGLYLEARLLPLRSLKELRLDHNQLHTLNKDTFEHTTDIEILDLSHNDFQTIDRHTLLAISGLPYLKKLYLQYTGIKTLPDDMLHTPRRLQILDLSGNIGIEKIPRTLRQAINLQELYLNNTGFVNLTQDNGFPNMPSVRVLHLCRNELLHHVGRHSLSGLTNLTDLRMSDNIDLVTIDDLALAKPSKLTGGAIWPPIKKLYIGNNKISYLESEIIARWDSLSELDIRENPWTCECENQWLIDDLMPIYLKINEDMAKEVMCAAPVEMRYFSFYDILMKKSHMRCLDTYGNRPEKDGTLLVGILAGVLLAIPLILFILYAYKQRWFSLAGYFDNSPASYSRRFYKSTPHDEDI</sequence>
<protein>
    <submittedName>
        <fullName evidence="5">Uncharacterized protein</fullName>
    </submittedName>
</protein>
<keyword evidence="6" id="KW-1185">Reference proteome</keyword>
<evidence type="ECO:0000313" key="6">
    <source>
        <dbReference type="Proteomes" id="UP001153636"/>
    </source>
</evidence>
<dbReference type="OrthoDB" id="72369at2759"/>
<feature type="signal peptide" evidence="4">
    <location>
        <begin position="1"/>
        <end position="19"/>
    </location>
</feature>
<dbReference type="InterPro" id="IPR001611">
    <property type="entry name" value="Leu-rich_rpt"/>
</dbReference>
<dbReference type="SUPFAM" id="SSF52058">
    <property type="entry name" value="L domain-like"/>
    <property type="match status" value="1"/>
</dbReference>
<dbReference type="EMBL" id="OV651818">
    <property type="protein sequence ID" value="CAH1112021.1"/>
    <property type="molecule type" value="Genomic_DNA"/>
</dbReference>
<evidence type="ECO:0000256" key="1">
    <source>
        <dbReference type="ARBA" id="ARBA00022614"/>
    </source>
</evidence>
<keyword evidence="3" id="KW-0812">Transmembrane</keyword>
<dbReference type="PANTHER" id="PTHR24366">
    <property type="entry name" value="IG(IMMUNOGLOBULIN) AND LRR(LEUCINE RICH REPEAT) DOMAINS"/>
    <property type="match status" value="1"/>
</dbReference>
<dbReference type="InterPro" id="IPR032675">
    <property type="entry name" value="LRR_dom_sf"/>
</dbReference>
<gene>
    <name evidence="5" type="ORF">PSYICH_LOCUS12473</name>
</gene>
<feature type="chain" id="PRO_5040443083" evidence="4">
    <location>
        <begin position="20"/>
        <end position="490"/>
    </location>
</feature>
<reference evidence="5" key="1">
    <citation type="submission" date="2022-01" db="EMBL/GenBank/DDBJ databases">
        <authorList>
            <person name="King R."/>
        </authorList>
    </citation>
    <scope>NUCLEOTIDE SEQUENCE</scope>
</reference>
<evidence type="ECO:0000256" key="3">
    <source>
        <dbReference type="SAM" id="Phobius"/>
    </source>
</evidence>
<dbReference type="SMART" id="SM00369">
    <property type="entry name" value="LRR_TYP"/>
    <property type="match status" value="5"/>
</dbReference>
<keyword evidence="4" id="KW-0732">Signal</keyword>
<dbReference type="PROSITE" id="PS51450">
    <property type="entry name" value="LRR"/>
    <property type="match status" value="1"/>
</dbReference>
<keyword evidence="1" id="KW-0433">Leucine-rich repeat</keyword>
<proteinExistence type="predicted"/>
<organism evidence="5 6">
    <name type="scientific">Psylliodes chrysocephalus</name>
    <dbReference type="NCBI Taxonomy" id="3402493"/>
    <lineage>
        <taxon>Eukaryota</taxon>
        <taxon>Metazoa</taxon>
        <taxon>Ecdysozoa</taxon>
        <taxon>Arthropoda</taxon>
        <taxon>Hexapoda</taxon>
        <taxon>Insecta</taxon>
        <taxon>Pterygota</taxon>
        <taxon>Neoptera</taxon>
        <taxon>Endopterygota</taxon>
        <taxon>Coleoptera</taxon>
        <taxon>Polyphaga</taxon>
        <taxon>Cucujiformia</taxon>
        <taxon>Chrysomeloidea</taxon>
        <taxon>Chrysomelidae</taxon>
        <taxon>Galerucinae</taxon>
        <taxon>Alticini</taxon>
        <taxon>Psylliodes</taxon>
    </lineage>
</organism>
<feature type="transmembrane region" description="Helical" evidence="3">
    <location>
        <begin position="436"/>
        <end position="458"/>
    </location>
</feature>
<dbReference type="AlphaFoldDB" id="A0A9P0D4A8"/>
<dbReference type="InterPro" id="IPR003591">
    <property type="entry name" value="Leu-rich_rpt_typical-subtyp"/>
</dbReference>
<evidence type="ECO:0000313" key="5">
    <source>
        <dbReference type="EMBL" id="CAH1112021.1"/>
    </source>
</evidence>
<dbReference type="Gene3D" id="3.80.10.10">
    <property type="entry name" value="Ribonuclease Inhibitor"/>
    <property type="match status" value="3"/>
</dbReference>
<name>A0A9P0D4A8_9CUCU</name>